<reference evidence="1" key="2">
    <citation type="journal article" date="2015" name="Fish Shellfish Immunol.">
        <title>Early steps in the European eel (Anguilla anguilla)-Vibrio vulnificus interaction in the gills: Role of the RtxA13 toxin.</title>
        <authorList>
            <person name="Callol A."/>
            <person name="Pajuelo D."/>
            <person name="Ebbesson L."/>
            <person name="Teles M."/>
            <person name="MacKenzie S."/>
            <person name="Amaro C."/>
        </authorList>
    </citation>
    <scope>NUCLEOTIDE SEQUENCE</scope>
</reference>
<reference evidence="1" key="1">
    <citation type="submission" date="2014-11" db="EMBL/GenBank/DDBJ databases">
        <authorList>
            <person name="Amaro Gonzalez C."/>
        </authorList>
    </citation>
    <scope>NUCLEOTIDE SEQUENCE</scope>
</reference>
<organism evidence="1">
    <name type="scientific">Anguilla anguilla</name>
    <name type="common">European freshwater eel</name>
    <name type="synonym">Muraena anguilla</name>
    <dbReference type="NCBI Taxonomy" id="7936"/>
    <lineage>
        <taxon>Eukaryota</taxon>
        <taxon>Metazoa</taxon>
        <taxon>Chordata</taxon>
        <taxon>Craniata</taxon>
        <taxon>Vertebrata</taxon>
        <taxon>Euteleostomi</taxon>
        <taxon>Actinopterygii</taxon>
        <taxon>Neopterygii</taxon>
        <taxon>Teleostei</taxon>
        <taxon>Anguilliformes</taxon>
        <taxon>Anguillidae</taxon>
        <taxon>Anguilla</taxon>
    </lineage>
</organism>
<proteinExistence type="predicted"/>
<dbReference type="EMBL" id="GBXM01096863">
    <property type="protein sequence ID" value="JAH11714.1"/>
    <property type="molecule type" value="Transcribed_RNA"/>
</dbReference>
<name>A0A0E9Q4M9_ANGAN</name>
<protein>
    <submittedName>
        <fullName evidence="1">Uncharacterized protein</fullName>
    </submittedName>
</protein>
<accession>A0A0E9Q4M9</accession>
<sequence length="51" mass="5580">MSAGNNHAWVSLLFSLRGNGRCPPRLCTWSVSDHTGLRQASAARDLKCIKP</sequence>
<dbReference type="AlphaFoldDB" id="A0A0E9Q4M9"/>
<evidence type="ECO:0000313" key="1">
    <source>
        <dbReference type="EMBL" id="JAH11714.1"/>
    </source>
</evidence>